<evidence type="ECO:0000256" key="12">
    <source>
        <dbReference type="SAM" id="Phobius"/>
    </source>
</evidence>
<feature type="domain" description="Cadherin" evidence="14">
    <location>
        <begin position="456"/>
        <end position="565"/>
    </location>
</feature>
<dbReference type="RefSeq" id="XP_032106380.1">
    <property type="nucleotide sequence ID" value="XM_032250489.1"/>
</dbReference>
<dbReference type="GO" id="GO:0005886">
    <property type="term" value="C:plasma membrane"/>
    <property type="evidence" value="ECO:0007669"/>
    <property type="project" value="UniProtKB-SubCell"/>
</dbReference>
<keyword evidence="6 11" id="KW-0106">Calcium</keyword>
<keyword evidence="2" id="KW-1003">Cell membrane</keyword>
<evidence type="ECO:0000256" key="6">
    <source>
        <dbReference type="ARBA" id="ARBA00022837"/>
    </source>
</evidence>
<dbReference type="FunFam" id="2.60.40.60:FF:000076">
    <property type="entry name" value="Protocadherin alpha 2"/>
    <property type="match status" value="1"/>
</dbReference>
<keyword evidence="5" id="KW-0677">Repeat</keyword>
<dbReference type="InterPro" id="IPR050174">
    <property type="entry name" value="Protocadherin/Cadherin-CA"/>
</dbReference>
<evidence type="ECO:0000256" key="11">
    <source>
        <dbReference type="PROSITE-ProRule" id="PRU00043"/>
    </source>
</evidence>
<keyword evidence="10" id="KW-0325">Glycoprotein</keyword>
<protein>
    <submittedName>
        <fullName evidence="16">LOW QUALITY PROTEIN: protocadherin alpha-2-like</fullName>
    </submittedName>
</protein>
<evidence type="ECO:0000256" key="4">
    <source>
        <dbReference type="ARBA" id="ARBA00022729"/>
    </source>
</evidence>
<keyword evidence="15" id="KW-1185">Reference proteome</keyword>
<dbReference type="FunFam" id="2.60.40.60:FF:000007">
    <property type="entry name" value="Protocadherin alpha 2"/>
    <property type="match status" value="1"/>
</dbReference>
<evidence type="ECO:0000256" key="1">
    <source>
        <dbReference type="ARBA" id="ARBA00004251"/>
    </source>
</evidence>
<evidence type="ECO:0000256" key="3">
    <source>
        <dbReference type="ARBA" id="ARBA00022692"/>
    </source>
</evidence>
<keyword evidence="3 12" id="KW-0812">Transmembrane</keyword>
<keyword evidence="8 12" id="KW-1133">Transmembrane helix</keyword>
<evidence type="ECO:0000256" key="7">
    <source>
        <dbReference type="ARBA" id="ARBA00022889"/>
    </source>
</evidence>
<dbReference type="SUPFAM" id="SSF49313">
    <property type="entry name" value="Cadherin-like"/>
    <property type="match status" value="6"/>
</dbReference>
<dbReference type="PANTHER" id="PTHR24028:SF60">
    <property type="entry name" value="PROTOCADHERIN ALPHA-2"/>
    <property type="match status" value="1"/>
</dbReference>
<evidence type="ECO:0000313" key="15">
    <source>
        <dbReference type="Proteomes" id="UP000504640"/>
    </source>
</evidence>
<dbReference type="GO" id="GO:0005509">
    <property type="term" value="F:calcium ion binding"/>
    <property type="evidence" value="ECO:0007669"/>
    <property type="project" value="UniProtKB-UniRule"/>
</dbReference>
<feature type="signal peptide" evidence="13">
    <location>
        <begin position="1"/>
        <end position="29"/>
    </location>
</feature>
<dbReference type="InterPro" id="IPR020894">
    <property type="entry name" value="Cadherin_CS"/>
</dbReference>
<keyword evidence="9 12" id="KW-0472">Membrane</keyword>
<dbReference type="Pfam" id="PF00028">
    <property type="entry name" value="Cadherin"/>
    <property type="match status" value="5"/>
</dbReference>
<evidence type="ECO:0000256" key="5">
    <source>
        <dbReference type="ARBA" id="ARBA00022737"/>
    </source>
</evidence>
<feature type="chain" id="PRO_5026712851" evidence="13">
    <location>
        <begin position="30"/>
        <end position="793"/>
    </location>
</feature>
<name>A0A6J3FLT0_SAPAP</name>
<dbReference type="SMART" id="SM00112">
    <property type="entry name" value="CA"/>
    <property type="match status" value="6"/>
</dbReference>
<dbReference type="PANTHER" id="PTHR24028">
    <property type="entry name" value="CADHERIN-87A"/>
    <property type="match status" value="1"/>
</dbReference>
<organism evidence="15 16">
    <name type="scientific">Sapajus apella</name>
    <name type="common">Brown-capped capuchin</name>
    <name type="synonym">Cebus apella</name>
    <dbReference type="NCBI Taxonomy" id="9515"/>
    <lineage>
        <taxon>Eukaryota</taxon>
        <taxon>Metazoa</taxon>
        <taxon>Chordata</taxon>
        <taxon>Craniata</taxon>
        <taxon>Vertebrata</taxon>
        <taxon>Euteleostomi</taxon>
        <taxon>Mammalia</taxon>
        <taxon>Eutheria</taxon>
        <taxon>Euarchontoglires</taxon>
        <taxon>Primates</taxon>
        <taxon>Haplorrhini</taxon>
        <taxon>Platyrrhini</taxon>
        <taxon>Cebidae</taxon>
        <taxon>Cebinae</taxon>
        <taxon>Sapajus</taxon>
    </lineage>
</organism>
<accession>A0A6J3FLT0</accession>
<feature type="transmembrane region" description="Helical" evidence="12">
    <location>
        <begin position="698"/>
        <end position="718"/>
    </location>
</feature>
<evidence type="ECO:0000256" key="9">
    <source>
        <dbReference type="ARBA" id="ARBA00023136"/>
    </source>
</evidence>
<evidence type="ECO:0000313" key="16">
    <source>
        <dbReference type="RefSeq" id="XP_032106380.1"/>
    </source>
</evidence>
<proteinExistence type="predicted"/>
<dbReference type="GO" id="GO:0007156">
    <property type="term" value="P:homophilic cell adhesion via plasma membrane adhesion molecules"/>
    <property type="evidence" value="ECO:0007669"/>
    <property type="project" value="InterPro"/>
</dbReference>
<dbReference type="FunFam" id="2.60.40.60:FF:000001">
    <property type="entry name" value="Protocadherin alpha 2"/>
    <property type="match status" value="1"/>
</dbReference>
<dbReference type="PROSITE" id="PS00232">
    <property type="entry name" value="CADHERIN_1"/>
    <property type="match status" value="3"/>
</dbReference>
<dbReference type="InterPro" id="IPR002126">
    <property type="entry name" value="Cadherin-like_dom"/>
</dbReference>
<dbReference type="GeneID" id="116531589"/>
<feature type="domain" description="Cadherin" evidence="14">
    <location>
        <begin position="243"/>
        <end position="350"/>
    </location>
</feature>
<dbReference type="PRINTS" id="PR00205">
    <property type="entry name" value="CADHERIN"/>
</dbReference>
<feature type="domain" description="Cadherin" evidence="14">
    <location>
        <begin position="28"/>
        <end position="133"/>
    </location>
</feature>
<reference evidence="16" key="1">
    <citation type="submission" date="2025-08" db="UniProtKB">
        <authorList>
            <consortium name="RefSeq"/>
        </authorList>
    </citation>
    <scope>IDENTIFICATION</scope>
    <source>
        <tissue evidence="16">Blood</tissue>
    </source>
</reference>
<dbReference type="GO" id="GO:0007399">
    <property type="term" value="P:nervous system development"/>
    <property type="evidence" value="ECO:0007669"/>
    <property type="project" value="UniProtKB-ARBA"/>
</dbReference>
<dbReference type="Proteomes" id="UP000504640">
    <property type="component" value="Unplaced"/>
</dbReference>
<dbReference type="FunFam" id="2.60.40.60:FF:000003">
    <property type="entry name" value="Protocadherin alpha 2"/>
    <property type="match status" value="1"/>
</dbReference>
<sequence length="793" mass="86090">MASSIRRARKAWTRLLWLLLFAFWEMGSGQLHYSVSEEAKHGTFVGRIAQDLGLELAELVPRLFRVASKTHGDLLEVNLQNGILFVNSRIDREELCGRSAECSIHLEVMVDRPLQVFHVDVEVKDINDNPPEFPMTVKTIRFFESRLIDSRFPLEGASDADIGVNALLSYKLSSSEFFFLDIQTNDELSQSLSLVLGKSLDREETAEINLLLVATDGGKPELTGTVEILIKVLDVNDNEPTFAQSVYKVKLLENTANGTLVVKLNASDADEGSNSEIVYSLSSDVSSTTQTKFKIDPSSGEIRTKGKLDYEESKSYEIQVTATDKGTPSMSGHCKILLKLVDINDNTPEVSITSLSLPISENASLGTVIALITVSDRDSGTNGHVTCSLTPHVPFKLVSTFKNYYSLVLDSALDRESVSAYELVVTARDGGSPSLWATASVSVEVADVNDNAPAFEQPEYTVFVKENNPPGCHIFTVSARDADAQENALVSYSLVERRVGDRALSSYVSVHAESGKVYALQPLDHEELELLQFQVSARDAGVPPLGSNVTLQVFVLDENDNAPELLAPRAGTAAGAVSEVVPWSVGAGHVVAKVRAVDADSGYNAWLSYELQLGTGSMRIPFRVGPYTGEISTTRALEEADLPRHRLLVLVKDHGEPALTATATVLVSLVESGQAPKVSSRAWVGAAGSEAALVDVNVYLIIAICSISSLLVLTLLLYTALRCSVPPNEGACAPGKPKLVCSSAVGSWSYSQQRRQRCALGRTRPRLTSWPSAPAYLKVQTPQKRDSSQNQNM</sequence>
<keyword evidence="7" id="KW-0130">Cell adhesion</keyword>
<dbReference type="FunFam" id="2.60.40.60:FF:000002">
    <property type="entry name" value="Protocadherin alpha 2"/>
    <property type="match status" value="1"/>
</dbReference>
<dbReference type="CDD" id="cd11304">
    <property type="entry name" value="Cadherin_repeat"/>
    <property type="match status" value="6"/>
</dbReference>
<evidence type="ECO:0000256" key="8">
    <source>
        <dbReference type="ARBA" id="ARBA00022989"/>
    </source>
</evidence>
<dbReference type="PROSITE" id="PS50268">
    <property type="entry name" value="CADHERIN_2"/>
    <property type="match status" value="6"/>
</dbReference>
<feature type="domain" description="Cadherin" evidence="14">
    <location>
        <begin position="588"/>
        <end position="678"/>
    </location>
</feature>
<gene>
    <name evidence="16" type="primary">LOC116531589</name>
</gene>
<comment type="subcellular location">
    <subcellularLocation>
        <location evidence="1">Cell membrane</location>
        <topology evidence="1">Single-pass type I membrane protein</topology>
    </subcellularLocation>
</comment>
<dbReference type="InterPro" id="IPR013164">
    <property type="entry name" value="Cadherin_N"/>
</dbReference>
<dbReference type="Pfam" id="PF08266">
    <property type="entry name" value="Cadherin_2"/>
    <property type="match status" value="1"/>
</dbReference>
<dbReference type="InterPro" id="IPR015919">
    <property type="entry name" value="Cadherin-like_sf"/>
</dbReference>
<dbReference type="FunFam" id="2.60.40.60:FF:000006">
    <property type="entry name" value="Protocadherin alpha 2"/>
    <property type="match status" value="1"/>
</dbReference>
<evidence type="ECO:0000256" key="13">
    <source>
        <dbReference type="SAM" id="SignalP"/>
    </source>
</evidence>
<evidence type="ECO:0000256" key="2">
    <source>
        <dbReference type="ARBA" id="ARBA00022475"/>
    </source>
</evidence>
<feature type="domain" description="Cadherin" evidence="14">
    <location>
        <begin position="351"/>
        <end position="455"/>
    </location>
</feature>
<evidence type="ECO:0000256" key="10">
    <source>
        <dbReference type="ARBA" id="ARBA00023180"/>
    </source>
</evidence>
<dbReference type="AlphaFoldDB" id="A0A6J3FLT0"/>
<dbReference type="Gene3D" id="2.60.40.60">
    <property type="entry name" value="Cadherins"/>
    <property type="match status" value="6"/>
</dbReference>
<feature type="domain" description="Cadherin" evidence="14">
    <location>
        <begin position="157"/>
        <end position="242"/>
    </location>
</feature>
<keyword evidence="4 13" id="KW-0732">Signal</keyword>
<evidence type="ECO:0000259" key="14">
    <source>
        <dbReference type="PROSITE" id="PS50268"/>
    </source>
</evidence>